<dbReference type="NCBIfam" id="NF033558">
    <property type="entry name" value="transpos_IS1"/>
    <property type="match status" value="1"/>
</dbReference>
<evidence type="ECO:0008006" key="3">
    <source>
        <dbReference type="Google" id="ProtNLM"/>
    </source>
</evidence>
<dbReference type="EMBL" id="CP131059">
    <property type="protein sequence ID" value="WNY22813.1"/>
    <property type="molecule type" value="Genomic_DNA"/>
</dbReference>
<dbReference type="AlphaFoldDB" id="A0AA96UZ97"/>
<accession>A0AA96UZ97</accession>
<reference evidence="1 2" key="1">
    <citation type="submission" date="2023-07" db="EMBL/GenBank/DDBJ databases">
        <title>Closed genoem sequence of Methanomicrococcus sp. Hf6.</title>
        <authorList>
            <person name="Poehlein A."/>
            <person name="Protasov E."/>
            <person name="Platt K."/>
            <person name="Reeh H."/>
            <person name="Daniel R."/>
            <person name="Brune A."/>
        </authorList>
    </citation>
    <scope>NUCLEOTIDE SEQUENCE [LARGE SCALE GENOMIC DNA]</scope>
    <source>
        <strain evidence="1 2">Hf6</strain>
    </source>
</reference>
<evidence type="ECO:0000313" key="1">
    <source>
        <dbReference type="EMBL" id="WNY22813.1"/>
    </source>
</evidence>
<dbReference type="InterPro" id="IPR009057">
    <property type="entry name" value="Homeodomain-like_sf"/>
</dbReference>
<organism evidence="1 2">
    <name type="scientific">Methanimicrococcus hongohii</name>
    <dbReference type="NCBI Taxonomy" id="3028295"/>
    <lineage>
        <taxon>Archaea</taxon>
        <taxon>Methanobacteriati</taxon>
        <taxon>Methanobacteriota</taxon>
        <taxon>Stenosarchaea group</taxon>
        <taxon>Methanomicrobia</taxon>
        <taxon>Methanosarcinales</taxon>
        <taxon>Methanosarcinaceae</taxon>
        <taxon>Methanimicrococcus</taxon>
    </lineage>
</organism>
<gene>
    <name evidence="1" type="ORF">MmiHf6_00980</name>
</gene>
<dbReference type="InterPro" id="IPR051354">
    <property type="entry name" value="Transposase_27_IS1"/>
</dbReference>
<keyword evidence="2" id="KW-1185">Reference proteome</keyword>
<dbReference type="Gene3D" id="1.10.10.60">
    <property type="entry name" value="Homeodomain-like"/>
    <property type="match status" value="1"/>
</dbReference>
<dbReference type="Pfam" id="PF13384">
    <property type="entry name" value="HTH_23"/>
    <property type="match status" value="1"/>
</dbReference>
<dbReference type="KEGG" id="mehf:MmiHf6_00980"/>
<dbReference type="SUPFAM" id="SSF46689">
    <property type="entry name" value="Homeodomain-like"/>
    <property type="match status" value="1"/>
</dbReference>
<dbReference type="PANTHER" id="PTHR33293">
    <property type="entry name" value="INSERTION ELEMENT IS1 1 PROTEIN INSB-RELATED"/>
    <property type="match status" value="1"/>
</dbReference>
<proteinExistence type="predicted"/>
<dbReference type="Proteomes" id="UP001302978">
    <property type="component" value="Chromosome"/>
</dbReference>
<protein>
    <recommendedName>
        <fullName evidence="3">Transposase</fullName>
    </recommendedName>
</protein>
<evidence type="ECO:0000313" key="2">
    <source>
        <dbReference type="Proteomes" id="UP001302978"/>
    </source>
</evidence>
<sequence length="136" mass="15398">MICSKCNSENFVKNGNHLGRQRYKCKECGYQFTLETPRGKDVETKCLAIILYLNGMSFRSIAKIVNVSHKAVYDWVKSFGIQTYEKPEPEGEIEVELDEMWHFLNSKKTNCGSGKHFVVLQVNSLTGSVEAVTVTP</sequence>
<name>A0AA96UZ97_9EURY</name>